<dbReference type="GO" id="GO:0032259">
    <property type="term" value="P:methylation"/>
    <property type="evidence" value="ECO:0007669"/>
    <property type="project" value="UniProtKB-KW"/>
</dbReference>
<proteinExistence type="inferred from homology"/>
<evidence type="ECO:0000256" key="2">
    <source>
        <dbReference type="ARBA" id="ARBA00022603"/>
    </source>
</evidence>
<dbReference type="InterPro" id="IPR029026">
    <property type="entry name" value="tRNA_m1G_MTases_N"/>
</dbReference>
<dbReference type="GO" id="GO:0008173">
    <property type="term" value="F:RNA methyltransferase activity"/>
    <property type="evidence" value="ECO:0007669"/>
    <property type="project" value="InterPro"/>
</dbReference>
<dbReference type="Gene3D" id="3.30.1330.30">
    <property type="match status" value="1"/>
</dbReference>
<evidence type="ECO:0000256" key="3">
    <source>
        <dbReference type="ARBA" id="ARBA00022679"/>
    </source>
</evidence>
<evidence type="ECO:0000313" key="5">
    <source>
        <dbReference type="EMBL" id="SVC45177.1"/>
    </source>
</evidence>
<dbReference type="InterPro" id="IPR051259">
    <property type="entry name" value="rRNA_Methyltransferase"/>
</dbReference>
<dbReference type="SUPFAM" id="SSF75217">
    <property type="entry name" value="alpha/beta knot"/>
    <property type="match status" value="1"/>
</dbReference>
<reference evidence="5" key="1">
    <citation type="submission" date="2018-05" db="EMBL/GenBank/DDBJ databases">
        <authorList>
            <person name="Lanie J.A."/>
            <person name="Ng W.-L."/>
            <person name="Kazmierczak K.M."/>
            <person name="Andrzejewski T.M."/>
            <person name="Davidsen T.M."/>
            <person name="Wayne K.J."/>
            <person name="Tettelin H."/>
            <person name="Glass J.I."/>
            <person name="Rusch D."/>
            <person name="Podicherti R."/>
            <person name="Tsui H.-C.T."/>
            <person name="Winkler M.E."/>
        </authorList>
    </citation>
    <scope>NUCLEOTIDE SEQUENCE</scope>
</reference>
<feature type="domain" description="RNA 2-O ribose methyltransferase substrate binding" evidence="4">
    <location>
        <begin position="26"/>
        <end position="100"/>
    </location>
</feature>
<sequence>MISQSDIKRICSLKNNKGRREHNQFLIEGYRLVKTYLEGQAEMVSVYYTKSFKQHHKSFISLFKSLEYDPVLINEKLMSKISDTVTPSGIIGICKTIKTPVPNFSAPSWLYLYRLSDPGNIGSLLRTAAWFNIRNIAFSPYSIDPFNPKVVRSAMGAHIHLEIHKNVDFELFQQNNYLTLGADQHGKNVIDQFEPTHKWVIVLGGEVYGIQQDIKKKLNQIFSVPRTGYGESLNVAAAGAILMSQLSKK</sequence>
<keyword evidence="2" id="KW-0489">Methyltransferase</keyword>
<dbReference type="InterPro" id="IPR029028">
    <property type="entry name" value="Alpha/beta_knot_MTases"/>
</dbReference>
<keyword evidence="3" id="KW-0808">Transferase</keyword>
<evidence type="ECO:0000259" key="4">
    <source>
        <dbReference type="SMART" id="SM00967"/>
    </source>
</evidence>
<dbReference type="InterPro" id="IPR029064">
    <property type="entry name" value="Ribosomal_eL30-like_sf"/>
</dbReference>
<dbReference type="Pfam" id="PF22435">
    <property type="entry name" value="MRM3-like_sub_bind"/>
    <property type="match status" value="1"/>
</dbReference>
<gene>
    <name evidence="5" type="ORF">METZ01_LOCUS298031</name>
</gene>
<name>A0A382MBU7_9ZZZZ</name>
<dbReference type="InterPro" id="IPR053888">
    <property type="entry name" value="MRM3-like_sub_bind"/>
</dbReference>
<dbReference type="InterPro" id="IPR001537">
    <property type="entry name" value="SpoU_MeTrfase"/>
</dbReference>
<dbReference type="AlphaFoldDB" id="A0A382MBU7"/>
<protein>
    <recommendedName>
        <fullName evidence="4">RNA 2-O ribose methyltransferase substrate binding domain-containing protein</fullName>
    </recommendedName>
</protein>
<evidence type="ECO:0000256" key="1">
    <source>
        <dbReference type="ARBA" id="ARBA00007228"/>
    </source>
</evidence>
<dbReference type="GO" id="GO:0005737">
    <property type="term" value="C:cytoplasm"/>
    <property type="evidence" value="ECO:0007669"/>
    <property type="project" value="UniProtKB-ARBA"/>
</dbReference>
<dbReference type="EMBL" id="UINC01091977">
    <property type="protein sequence ID" value="SVC45177.1"/>
    <property type="molecule type" value="Genomic_DNA"/>
</dbReference>
<dbReference type="GO" id="GO:0006396">
    <property type="term" value="P:RNA processing"/>
    <property type="evidence" value="ECO:0007669"/>
    <property type="project" value="InterPro"/>
</dbReference>
<dbReference type="InterPro" id="IPR013123">
    <property type="entry name" value="SpoU_subst-bd"/>
</dbReference>
<accession>A0A382MBU7</accession>
<dbReference type="GO" id="GO:0003723">
    <property type="term" value="F:RNA binding"/>
    <property type="evidence" value="ECO:0007669"/>
    <property type="project" value="InterPro"/>
</dbReference>
<dbReference type="SUPFAM" id="SSF55315">
    <property type="entry name" value="L30e-like"/>
    <property type="match status" value="1"/>
</dbReference>
<dbReference type="PANTHER" id="PTHR43191">
    <property type="entry name" value="RRNA METHYLTRANSFERASE 3"/>
    <property type="match status" value="1"/>
</dbReference>
<organism evidence="5">
    <name type="scientific">marine metagenome</name>
    <dbReference type="NCBI Taxonomy" id="408172"/>
    <lineage>
        <taxon>unclassified sequences</taxon>
        <taxon>metagenomes</taxon>
        <taxon>ecological metagenomes</taxon>
    </lineage>
</organism>
<dbReference type="SMART" id="SM00967">
    <property type="entry name" value="SpoU_sub_bind"/>
    <property type="match status" value="1"/>
</dbReference>
<dbReference type="PANTHER" id="PTHR43191:SF2">
    <property type="entry name" value="RRNA METHYLTRANSFERASE 3, MITOCHONDRIAL"/>
    <property type="match status" value="1"/>
</dbReference>
<dbReference type="Pfam" id="PF00588">
    <property type="entry name" value="SpoU_methylase"/>
    <property type="match status" value="1"/>
</dbReference>
<dbReference type="Gene3D" id="3.40.1280.10">
    <property type="match status" value="1"/>
</dbReference>
<comment type="similarity">
    <text evidence="1">Belongs to the class IV-like SAM-binding methyltransferase superfamily. RNA methyltransferase TrmH family.</text>
</comment>